<feature type="compositionally biased region" description="Polar residues" evidence="1">
    <location>
        <begin position="31"/>
        <end position="49"/>
    </location>
</feature>
<sequence>MTPRSCLRWKPTGKIFKTVGLRWVPTGKIFTPSTTKVDSEPPNGSNADITNQYESAQTLDVSAGTSNLSAGLAPPRQMTSDHNSSELGIHDHSNELSRSKLVPKVVPLADKTATSRQELKLLFHHHITILRITMLIADIEDDIMDPVMQCTTLSQPFGFLLKETCLIVTRYTRPSNDFSLRDTSRLRCDASIQLKSDLVPHAHAQTTKTFIKQS</sequence>
<protein>
    <submittedName>
        <fullName evidence="2">Uncharacterized protein</fullName>
    </submittedName>
</protein>
<dbReference type="Proteomes" id="UP001151760">
    <property type="component" value="Unassembled WGS sequence"/>
</dbReference>
<evidence type="ECO:0000313" key="2">
    <source>
        <dbReference type="EMBL" id="GJT87123.1"/>
    </source>
</evidence>
<evidence type="ECO:0000256" key="1">
    <source>
        <dbReference type="SAM" id="MobiDB-lite"/>
    </source>
</evidence>
<accession>A0ABQ5HGW1</accession>
<reference evidence="2" key="1">
    <citation type="journal article" date="2022" name="Int. J. Mol. Sci.">
        <title>Draft Genome of Tanacetum Coccineum: Genomic Comparison of Closely Related Tanacetum-Family Plants.</title>
        <authorList>
            <person name="Yamashiro T."/>
            <person name="Shiraishi A."/>
            <person name="Nakayama K."/>
            <person name="Satake H."/>
        </authorList>
    </citation>
    <scope>NUCLEOTIDE SEQUENCE</scope>
</reference>
<organism evidence="2 3">
    <name type="scientific">Tanacetum coccineum</name>
    <dbReference type="NCBI Taxonomy" id="301880"/>
    <lineage>
        <taxon>Eukaryota</taxon>
        <taxon>Viridiplantae</taxon>
        <taxon>Streptophyta</taxon>
        <taxon>Embryophyta</taxon>
        <taxon>Tracheophyta</taxon>
        <taxon>Spermatophyta</taxon>
        <taxon>Magnoliopsida</taxon>
        <taxon>eudicotyledons</taxon>
        <taxon>Gunneridae</taxon>
        <taxon>Pentapetalae</taxon>
        <taxon>asterids</taxon>
        <taxon>campanulids</taxon>
        <taxon>Asterales</taxon>
        <taxon>Asteraceae</taxon>
        <taxon>Asteroideae</taxon>
        <taxon>Anthemideae</taxon>
        <taxon>Anthemidinae</taxon>
        <taxon>Tanacetum</taxon>
    </lineage>
</organism>
<feature type="compositionally biased region" description="Polar residues" evidence="1">
    <location>
        <begin position="77"/>
        <end position="86"/>
    </location>
</feature>
<comment type="caution">
    <text evidence="2">The sequence shown here is derived from an EMBL/GenBank/DDBJ whole genome shotgun (WGS) entry which is preliminary data.</text>
</comment>
<evidence type="ECO:0000313" key="3">
    <source>
        <dbReference type="Proteomes" id="UP001151760"/>
    </source>
</evidence>
<feature type="region of interest" description="Disordered" evidence="1">
    <location>
        <begin position="65"/>
        <end position="93"/>
    </location>
</feature>
<name>A0ABQ5HGW1_9ASTR</name>
<keyword evidence="3" id="KW-1185">Reference proteome</keyword>
<feature type="region of interest" description="Disordered" evidence="1">
    <location>
        <begin position="30"/>
        <end position="49"/>
    </location>
</feature>
<proteinExistence type="predicted"/>
<reference evidence="2" key="2">
    <citation type="submission" date="2022-01" db="EMBL/GenBank/DDBJ databases">
        <authorList>
            <person name="Yamashiro T."/>
            <person name="Shiraishi A."/>
            <person name="Satake H."/>
            <person name="Nakayama K."/>
        </authorList>
    </citation>
    <scope>NUCLEOTIDE SEQUENCE</scope>
</reference>
<dbReference type="EMBL" id="BQNB010019609">
    <property type="protein sequence ID" value="GJT87123.1"/>
    <property type="molecule type" value="Genomic_DNA"/>
</dbReference>
<gene>
    <name evidence="2" type="ORF">Tco_1068840</name>
</gene>